<dbReference type="EMBL" id="JBBHLL010003024">
    <property type="protein sequence ID" value="KAK7795204.1"/>
    <property type="molecule type" value="Genomic_DNA"/>
</dbReference>
<proteinExistence type="predicted"/>
<dbReference type="Proteomes" id="UP001488838">
    <property type="component" value="Unassembled WGS sequence"/>
</dbReference>
<feature type="non-terminal residue" evidence="1">
    <location>
        <position position="1"/>
    </location>
</feature>
<sequence>SHLQKSVSELRGSGTSVKVSCKDFDSCLPQYEWEYTIGKKFEDRATVYAYTIFNRAYMELNILTPVDSVIYYLMTGVHSQVQLHQSGPELGKPGTSVKLSSLHCEGFRLHLHWL</sequence>
<dbReference type="InterPro" id="IPR036179">
    <property type="entry name" value="Ig-like_dom_sf"/>
</dbReference>
<gene>
    <name evidence="1" type="ORF">U0070_004246</name>
</gene>
<protein>
    <recommendedName>
        <fullName evidence="3">Immunoglobulin V-set domain-containing protein</fullName>
    </recommendedName>
</protein>
<organism evidence="1 2">
    <name type="scientific">Myodes glareolus</name>
    <name type="common">Bank vole</name>
    <name type="synonym">Clethrionomys glareolus</name>
    <dbReference type="NCBI Taxonomy" id="447135"/>
    <lineage>
        <taxon>Eukaryota</taxon>
        <taxon>Metazoa</taxon>
        <taxon>Chordata</taxon>
        <taxon>Craniata</taxon>
        <taxon>Vertebrata</taxon>
        <taxon>Euteleostomi</taxon>
        <taxon>Mammalia</taxon>
        <taxon>Eutheria</taxon>
        <taxon>Euarchontoglires</taxon>
        <taxon>Glires</taxon>
        <taxon>Rodentia</taxon>
        <taxon>Myomorpha</taxon>
        <taxon>Muroidea</taxon>
        <taxon>Cricetidae</taxon>
        <taxon>Arvicolinae</taxon>
        <taxon>Myodes</taxon>
    </lineage>
</organism>
<evidence type="ECO:0000313" key="2">
    <source>
        <dbReference type="Proteomes" id="UP001488838"/>
    </source>
</evidence>
<reference evidence="1 2" key="1">
    <citation type="journal article" date="2023" name="bioRxiv">
        <title>Conserved and derived expression patterns and positive selection on dental genes reveal complex evolutionary context of ever-growing rodent molars.</title>
        <authorList>
            <person name="Calamari Z.T."/>
            <person name="Song A."/>
            <person name="Cohen E."/>
            <person name="Akter M."/>
            <person name="Roy R.D."/>
            <person name="Hallikas O."/>
            <person name="Christensen M.M."/>
            <person name="Li P."/>
            <person name="Marangoni P."/>
            <person name="Jernvall J."/>
            <person name="Klein O.D."/>
        </authorList>
    </citation>
    <scope>NUCLEOTIDE SEQUENCE [LARGE SCALE GENOMIC DNA]</scope>
    <source>
        <strain evidence="1">V071</strain>
    </source>
</reference>
<evidence type="ECO:0000313" key="1">
    <source>
        <dbReference type="EMBL" id="KAK7795204.1"/>
    </source>
</evidence>
<accession>A0AAW0GU69</accession>
<keyword evidence="2" id="KW-1185">Reference proteome</keyword>
<comment type="caution">
    <text evidence="1">The sequence shown here is derived from an EMBL/GenBank/DDBJ whole genome shotgun (WGS) entry which is preliminary data.</text>
</comment>
<evidence type="ECO:0008006" key="3">
    <source>
        <dbReference type="Google" id="ProtNLM"/>
    </source>
</evidence>
<dbReference type="SUPFAM" id="SSF48726">
    <property type="entry name" value="Immunoglobulin"/>
    <property type="match status" value="1"/>
</dbReference>
<dbReference type="AlphaFoldDB" id="A0AAW0GU69"/>
<name>A0AAW0GU69_MYOGA</name>